<feature type="repeat" description="ANK" evidence="3">
    <location>
        <begin position="391"/>
        <end position="424"/>
    </location>
</feature>
<keyword evidence="5" id="KW-1185">Reference proteome</keyword>
<dbReference type="PROSITE" id="PS50088">
    <property type="entry name" value="ANK_REPEAT"/>
    <property type="match status" value="5"/>
</dbReference>
<feature type="repeat" description="ANK" evidence="3">
    <location>
        <begin position="104"/>
        <end position="136"/>
    </location>
</feature>
<evidence type="ECO:0000313" key="4">
    <source>
        <dbReference type="EMBL" id="KAE8136604.1"/>
    </source>
</evidence>
<dbReference type="OrthoDB" id="341259at2759"/>
<dbReference type="SMART" id="SM00248">
    <property type="entry name" value="ANK"/>
    <property type="match status" value="14"/>
</dbReference>
<sequence>MSPDYSTEDANAIVELANTVQKHNIDVPERYKTILYNVKGLHNQLREVEDGDSDDSLGEQTLNNITKGCHDLLQELNAYLGYLSAKKALSKQNEGGSVDIKTTIGETVLLLAAKQGFKEIVRFLLDQGVSPDLRDRAGRTALHHAVAMDHTEIVTMLLKAGGDIETTDLADHIPLMFAAPCGNDKENRSGHTPLISAIEAGNKAMVELLLEAGADPDHYTDDYVPLISAIRTPKMEIFKFLFDKVSDIDHVDGRGETPLMHAACWHNRMGELLLERGARLDVENNYGETAMSIASRRANEPLLRLLLEKIPGQEYVNAKGQGLLHFAAGSDLEGGDEAMVRFLLAREGLTHDRKVVDAQSGLHGAAWRGYTTILDILLGIDGVDVDGKDEDGYTALWLAVRWGREDAVELLLDKYGANLEIPNGEMEWTAFQAAIYYEKPETARMLLARGANPNSRDRHGRTPLSWAVNIEWDDCHDGIGSTMVPLLLETDGVDVNSQDKMGRTPLLWALLSVIYLVHAPEKASIYEDGVQLLLEKGARVDRRDDSGRTPIFYAAMVKRAALVQMFLDKGAEPDCKDADGRTPLSYAVEPFNVTWLAEYKDESEDEWEPEWSGDQLGKVVQALLAKGADPLCQDTKGLTPLSRAEKKLEKGNEILVLFRDASGRGSGL</sequence>
<dbReference type="GeneID" id="43644323"/>
<dbReference type="SUPFAM" id="SSF48403">
    <property type="entry name" value="Ankyrin repeat"/>
    <property type="match status" value="2"/>
</dbReference>
<dbReference type="InterPro" id="IPR036770">
    <property type="entry name" value="Ankyrin_rpt-contain_sf"/>
</dbReference>
<evidence type="ECO:0000256" key="1">
    <source>
        <dbReference type="ARBA" id="ARBA00022737"/>
    </source>
</evidence>
<dbReference type="EMBL" id="ML743583">
    <property type="protein sequence ID" value="KAE8136604.1"/>
    <property type="molecule type" value="Genomic_DNA"/>
</dbReference>
<evidence type="ECO:0000256" key="2">
    <source>
        <dbReference type="ARBA" id="ARBA00023043"/>
    </source>
</evidence>
<feature type="repeat" description="ANK" evidence="3">
    <location>
        <begin position="546"/>
        <end position="578"/>
    </location>
</feature>
<feature type="repeat" description="ANK" evidence="3">
    <location>
        <begin position="137"/>
        <end position="169"/>
    </location>
</feature>
<accession>A0A5N6STY7</accession>
<proteinExistence type="predicted"/>
<dbReference type="Gene3D" id="1.25.40.20">
    <property type="entry name" value="Ankyrin repeat-containing domain"/>
    <property type="match status" value="5"/>
</dbReference>
<keyword evidence="2 3" id="KW-0040">ANK repeat</keyword>
<dbReference type="RefSeq" id="XP_031912667.1">
    <property type="nucleotide sequence ID" value="XM_032060113.1"/>
</dbReference>
<dbReference type="PROSITE" id="PS50297">
    <property type="entry name" value="ANK_REP_REGION"/>
    <property type="match status" value="4"/>
</dbReference>
<gene>
    <name evidence="4" type="ORF">BDV38DRAFT_283816</name>
</gene>
<feature type="repeat" description="ANK" evidence="3">
    <location>
        <begin position="189"/>
        <end position="221"/>
    </location>
</feature>
<protein>
    <submittedName>
        <fullName evidence="4">Ankyrin repeat-containing domain protein</fullName>
    </submittedName>
</protein>
<dbReference type="PRINTS" id="PR01415">
    <property type="entry name" value="ANKYRIN"/>
</dbReference>
<dbReference type="PANTHER" id="PTHR24198">
    <property type="entry name" value="ANKYRIN REPEAT AND PROTEIN KINASE DOMAIN-CONTAINING PROTEIN"/>
    <property type="match status" value="1"/>
</dbReference>
<dbReference type="PANTHER" id="PTHR24198:SF165">
    <property type="entry name" value="ANKYRIN REPEAT-CONTAINING PROTEIN-RELATED"/>
    <property type="match status" value="1"/>
</dbReference>
<dbReference type="Pfam" id="PF00023">
    <property type="entry name" value="Ank"/>
    <property type="match status" value="1"/>
</dbReference>
<organism evidence="4 5">
    <name type="scientific">Aspergillus pseudotamarii</name>
    <dbReference type="NCBI Taxonomy" id="132259"/>
    <lineage>
        <taxon>Eukaryota</taxon>
        <taxon>Fungi</taxon>
        <taxon>Dikarya</taxon>
        <taxon>Ascomycota</taxon>
        <taxon>Pezizomycotina</taxon>
        <taxon>Eurotiomycetes</taxon>
        <taxon>Eurotiomycetidae</taxon>
        <taxon>Eurotiales</taxon>
        <taxon>Aspergillaceae</taxon>
        <taxon>Aspergillus</taxon>
        <taxon>Aspergillus subgen. Circumdati</taxon>
    </lineage>
</organism>
<evidence type="ECO:0000256" key="3">
    <source>
        <dbReference type="PROSITE-ProRule" id="PRU00023"/>
    </source>
</evidence>
<dbReference type="Proteomes" id="UP000325672">
    <property type="component" value="Unassembled WGS sequence"/>
</dbReference>
<keyword evidence="1" id="KW-0677">Repeat</keyword>
<name>A0A5N6STY7_ASPPS</name>
<dbReference type="AlphaFoldDB" id="A0A5N6STY7"/>
<evidence type="ECO:0000313" key="5">
    <source>
        <dbReference type="Proteomes" id="UP000325672"/>
    </source>
</evidence>
<dbReference type="Pfam" id="PF12796">
    <property type="entry name" value="Ank_2"/>
    <property type="match status" value="4"/>
</dbReference>
<reference evidence="4 5" key="1">
    <citation type="submission" date="2019-04" db="EMBL/GenBank/DDBJ databases">
        <title>Friends and foes A comparative genomics study of 23 Aspergillus species from section Flavi.</title>
        <authorList>
            <consortium name="DOE Joint Genome Institute"/>
            <person name="Kjaerbolling I."/>
            <person name="Vesth T."/>
            <person name="Frisvad J.C."/>
            <person name="Nybo J.L."/>
            <person name="Theobald S."/>
            <person name="Kildgaard S."/>
            <person name="Isbrandt T."/>
            <person name="Kuo A."/>
            <person name="Sato A."/>
            <person name="Lyhne E.K."/>
            <person name="Kogle M.E."/>
            <person name="Wiebenga A."/>
            <person name="Kun R.S."/>
            <person name="Lubbers R.J."/>
            <person name="Makela M.R."/>
            <person name="Barry K."/>
            <person name="Chovatia M."/>
            <person name="Clum A."/>
            <person name="Daum C."/>
            <person name="Haridas S."/>
            <person name="He G."/>
            <person name="LaButti K."/>
            <person name="Lipzen A."/>
            <person name="Mondo S."/>
            <person name="Riley R."/>
            <person name="Salamov A."/>
            <person name="Simmons B.A."/>
            <person name="Magnuson J.K."/>
            <person name="Henrissat B."/>
            <person name="Mortensen U.H."/>
            <person name="Larsen T.O."/>
            <person name="Devries R.P."/>
            <person name="Grigoriev I.V."/>
            <person name="Machida M."/>
            <person name="Baker S.E."/>
            <person name="Andersen M.R."/>
        </authorList>
    </citation>
    <scope>NUCLEOTIDE SEQUENCE [LARGE SCALE GENOMIC DNA]</scope>
    <source>
        <strain evidence="4 5">CBS 117625</strain>
    </source>
</reference>
<dbReference type="InterPro" id="IPR002110">
    <property type="entry name" value="Ankyrin_rpt"/>
</dbReference>